<dbReference type="InterPro" id="IPR009100">
    <property type="entry name" value="AcylCoA_DH/oxidase_NM_dom_sf"/>
</dbReference>
<evidence type="ECO:0000256" key="12">
    <source>
        <dbReference type="ARBA" id="ARBA00048445"/>
    </source>
</evidence>
<evidence type="ECO:0000256" key="5">
    <source>
        <dbReference type="ARBA" id="ARBA00023002"/>
    </source>
</evidence>
<dbReference type="Gene3D" id="1.20.140.10">
    <property type="entry name" value="Butyryl-CoA Dehydrogenase, subunit A, domain 3"/>
    <property type="match status" value="1"/>
</dbReference>
<feature type="domain" description="Acyl-CoA oxidase/dehydrogenase middle" evidence="14">
    <location>
        <begin position="150"/>
        <end position="224"/>
    </location>
</feature>
<dbReference type="PIRSF" id="PIRSF016578">
    <property type="entry name" value="HsaA"/>
    <property type="match status" value="1"/>
</dbReference>
<keyword evidence="2" id="KW-0285">Flavoprotein</keyword>
<dbReference type="SUPFAM" id="SSF47203">
    <property type="entry name" value="Acyl-CoA dehydrogenase C-terminal domain-like"/>
    <property type="match status" value="1"/>
</dbReference>
<feature type="domain" description="Acyl-CoA dehydrogenase C-terminal" evidence="16">
    <location>
        <begin position="252"/>
        <end position="385"/>
    </location>
</feature>
<feature type="domain" description="Acyl-CoA dehydrogenase/oxidase N-terminal" evidence="15">
    <location>
        <begin position="38"/>
        <end position="131"/>
    </location>
</feature>
<dbReference type="SUPFAM" id="SSF56645">
    <property type="entry name" value="Acyl-CoA dehydrogenase NM domain-like"/>
    <property type="match status" value="1"/>
</dbReference>
<comment type="catalytic activity">
    <reaction evidence="11">
        <text>dibenzothiophene + FMNH2 + O2 = dibenzothiophene 5-oxide + FMN + H2O + H(+)</text>
        <dbReference type="Rhea" id="RHEA:49076"/>
        <dbReference type="ChEBI" id="CHEBI:15377"/>
        <dbReference type="ChEBI" id="CHEBI:15378"/>
        <dbReference type="ChEBI" id="CHEBI:15379"/>
        <dbReference type="ChEBI" id="CHEBI:23681"/>
        <dbReference type="ChEBI" id="CHEBI:23683"/>
        <dbReference type="ChEBI" id="CHEBI:57618"/>
        <dbReference type="ChEBI" id="CHEBI:58210"/>
    </reaction>
</comment>
<dbReference type="PANTHER" id="PTHR43884:SF12">
    <property type="entry name" value="ISOVALERYL-COA DEHYDROGENASE, MITOCHONDRIAL-RELATED"/>
    <property type="match status" value="1"/>
</dbReference>
<evidence type="ECO:0000259" key="16">
    <source>
        <dbReference type="Pfam" id="PF08028"/>
    </source>
</evidence>
<evidence type="ECO:0000256" key="1">
    <source>
        <dbReference type="ARBA" id="ARBA00004496"/>
    </source>
</evidence>
<organism evidence="17 18">
    <name type="scientific">Metapseudomonas resinovorans</name>
    <name type="common">Pseudomonas resinovorans</name>
    <dbReference type="NCBI Taxonomy" id="53412"/>
    <lineage>
        <taxon>Bacteria</taxon>
        <taxon>Pseudomonadati</taxon>
        <taxon>Pseudomonadota</taxon>
        <taxon>Gammaproteobacteria</taxon>
        <taxon>Pseudomonadales</taxon>
        <taxon>Pseudomonadaceae</taxon>
        <taxon>Metapseudomonas</taxon>
    </lineage>
</organism>
<dbReference type="InterPro" id="IPR046373">
    <property type="entry name" value="Acyl-CoA_Oxase/DH_mid-dom_sf"/>
</dbReference>
<dbReference type="Pfam" id="PF02771">
    <property type="entry name" value="Acyl-CoA_dh_N"/>
    <property type="match status" value="1"/>
</dbReference>
<dbReference type="InterPro" id="IPR006091">
    <property type="entry name" value="Acyl-CoA_Oxase/DH_mid-dom"/>
</dbReference>
<comment type="catalytic activity">
    <reaction evidence="13">
        <text>dibenzothiophene + 2 FMNH2 + 2 O2 = dibenzothiophene 5,5-dioxide + 2 FMN + 2 H2O + 2 H(+)</text>
        <dbReference type="Rhea" id="RHEA:49072"/>
        <dbReference type="ChEBI" id="CHEBI:15377"/>
        <dbReference type="ChEBI" id="CHEBI:15378"/>
        <dbReference type="ChEBI" id="CHEBI:15379"/>
        <dbReference type="ChEBI" id="CHEBI:23681"/>
        <dbReference type="ChEBI" id="CHEBI:57618"/>
        <dbReference type="ChEBI" id="CHEBI:58210"/>
        <dbReference type="ChEBI" id="CHEBI:90356"/>
        <dbReference type="EC" id="1.14.14.21"/>
    </reaction>
</comment>
<evidence type="ECO:0000256" key="7">
    <source>
        <dbReference type="ARBA" id="ARBA00034307"/>
    </source>
</evidence>
<keyword evidence="5" id="KW-0560">Oxidoreductase</keyword>
<keyword evidence="18" id="KW-1185">Reference proteome</keyword>
<comment type="caution">
    <text evidence="17">The sequence shown here is derived from an EMBL/GenBank/DDBJ whole genome shotgun (WGS) entry which is preliminary data.</text>
</comment>
<dbReference type="Proteomes" id="UP001211689">
    <property type="component" value="Unassembled WGS sequence"/>
</dbReference>
<comment type="subcellular location">
    <subcellularLocation>
        <location evidence="1">Cytoplasm</location>
    </subcellularLocation>
</comment>
<evidence type="ECO:0000256" key="2">
    <source>
        <dbReference type="ARBA" id="ARBA00022630"/>
    </source>
</evidence>
<evidence type="ECO:0000256" key="11">
    <source>
        <dbReference type="ARBA" id="ARBA00047859"/>
    </source>
</evidence>
<keyword evidence="3" id="KW-0288">FMN</keyword>
<gene>
    <name evidence="17" type="ORF">NNO07_22035</name>
</gene>
<sequence>MAAGLHLPLSNPREAALFDPRLFPADFGLYGERVDQLSRQLAATAIERDRRGGSPQEERELLRASGLLTLAVPLAHGGLGASWPLIYRIVRQLAAVDSSLAHLFAFQHLQVATLQLFGNPAQQRHWLGQTVQERWFWGNATNGRDRRLRLNRRDEHYELNGCKSFCSGALGADALIVSAPRGHSSDDRVFLVLPTQREGLAVNDDWDGFGQRQTDSGTVQFENVFVHSEELLGPSGASPRSTLRACLSQLVLVQLYLGNAQGALDAALRYTREQPRPRAGAEVLAASDDPYVQQRFGDLWLRYRSALPLAEDAAQRLQAAWDRPALTAAERGDVALAIAEAKVASARAALEITAQIFDNLGASATSARYGLDRFWRNVRVHSLHDPLDYKARDIGRWLLDNQLPTPSVYS</sequence>
<dbReference type="Gene3D" id="2.40.110.10">
    <property type="entry name" value="Butyryl-CoA Dehydrogenase, subunit A, domain 2"/>
    <property type="match status" value="1"/>
</dbReference>
<dbReference type="InterPro" id="IPR037069">
    <property type="entry name" value="AcylCoA_DH/ox_N_sf"/>
</dbReference>
<proteinExistence type="inferred from homology"/>
<accession>A0ABT4YA64</accession>
<evidence type="ECO:0000256" key="13">
    <source>
        <dbReference type="ARBA" id="ARBA00049456"/>
    </source>
</evidence>
<protein>
    <recommendedName>
        <fullName evidence="10">Dibenzothiophene monooxygenase</fullName>
        <ecNumber evidence="9">1.14.14.21</ecNumber>
    </recommendedName>
</protein>
<comment type="catalytic activity">
    <reaction evidence="12">
        <text>dibenzothiophene 5-oxide + FMNH2 + O2 = dibenzothiophene 5,5-dioxide + FMN + H2O + H(+)</text>
        <dbReference type="Rhea" id="RHEA:49080"/>
        <dbReference type="ChEBI" id="CHEBI:15377"/>
        <dbReference type="ChEBI" id="CHEBI:15378"/>
        <dbReference type="ChEBI" id="CHEBI:15379"/>
        <dbReference type="ChEBI" id="CHEBI:23683"/>
        <dbReference type="ChEBI" id="CHEBI:57618"/>
        <dbReference type="ChEBI" id="CHEBI:58210"/>
        <dbReference type="ChEBI" id="CHEBI:90356"/>
    </reaction>
</comment>
<dbReference type="RefSeq" id="WP_271471949.1">
    <property type="nucleotide sequence ID" value="NZ_JANEWF010000033.1"/>
</dbReference>
<keyword evidence="6" id="KW-0503">Monooxygenase</keyword>
<name>A0ABT4YA64_METRE</name>
<comment type="similarity">
    <text evidence="8">Belongs to the DszC flavin monooxygenase family.</text>
</comment>
<dbReference type="InterPro" id="IPR013786">
    <property type="entry name" value="AcylCoA_DH/ox_N"/>
</dbReference>
<reference evidence="17 18" key="1">
    <citation type="submission" date="2022-07" db="EMBL/GenBank/DDBJ databases">
        <title>Genome Analysis of Selected Gammaproteobacteria from Nigerian Food snails.</title>
        <authorList>
            <person name="Okafor A.C."/>
        </authorList>
    </citation>
    <scope>NUCLEOTIDE SEQUENCE [LARGE SCALE GENOMIC DNA]</scope>
    <source>
        <strain evidence="17 18">Awg 2</strain>
    </source>
</reference>
<dbReference type="Pfam" id="PF02770">
    <property type="entry name" value="Acyl-CoA_dh_M"/>
    <property type="match status" value="1"/>
</dbReference>
<keyword evidence="4" id="KW-0547">Nucleotide-binding</keyword>
<evidence type="ECO:0000256" key="8">
    <source>
        <dbReference type="ARBA" id="ARBA00034317"/>
    </source>
</evidence>
<evidence type="ECO:0000313" key="18">
    <source>
        <dbReference type="Proteomes" id="UP001211689"/>
    </source>
</evidence>
<dbReference type="Gene3D" id="1.10.540.10">
    <property type="entry name" value="Acyl-CoA dehydrogenase/oxidase, N-terminal domain"/>
    <property type="match status" value="1"/>
</dbReference>
<dbReference type="InterPro" id="IPR036250">
    <property type="entry name" value="AcylCo_DH-like_C"/>
</dbReference>
<dbReference type="EC" id="1.14.14.21" evidence="9"/>
<evidence type="ECO:0000256" key="3">
    <source>
        <dbReference type="ARBA" id="ARBA00022643"/>
    </source>
</evidence>
<dbReference type="PANTHER" id="PTHR43884">
    <property type="entry name" value="ACYL-COA DEHYDROGENASE"/>
    <property type="match status" value="1"/>
</dbReference>
<evidence type="ECO:0000256" key="10">
    <source>
        <dbReference type="ARBA" id="ARBA00034345"/>
    </source>
</evidence>
<evidence type="ECO:0000256" key="4">
    <source>
        <dbReference type="ARBA" id="ARBA00022741"/>
    </source>
</evidence>
<evidence type="ECO:0000259" key="15">
    <source>
        <dbReference type="Pfam" id="PF02771"/>
    </source>
</evidence>
<evidence type="ECO:0000256" key="9">
    <source>
        <dbReference type="ARBA" id="ARBA00034328"/>
    </source>
</evidence>
<dbReference type="EMBL" id="JANEWF010000033">
    <property type="protein sequence ID" value="MDA8485757.1"/>
    <property type="molecule type" value="Genomic_DNA"/>
</dbReference>
<evidence type="ECO:0000259" key="14">
    <source>
        <dbReference type="Pfam" id="PF02770"/>
    </source>
</evidence>
<dbReference type="Pfam" id="PF08028">
    <property type="entry name" value="Acyl-CoA_dh_2"/>
    <property type="match status" value="1"/>
</dbReference>
<dbReference type="InterPro" id="IPR013107">
    <property type="entry name" value="Acyl-CoA_DH_C"/>
</dbReference>
<evidence type="ECO:0000313" key="17">
    <source>
        <dbReference type="EMBL" id="MDA8485757.1"/>
    </source>
</evidence>
<comment type="pathway">
    <text evidence="7">Sulfur metabolism; dibenzothiophene degradation.</text>
</comment>
<evidence type="ECO:0000256" key="6">
    <source>
        <dbReference type="ARBA" id="ARBA00023033"/>
    </source>
</evidence>